<comment type="subunit">
    <text evidence="10">Monomer.</text>
</comment>
<dbReference type="InterPro" id="IPR018022">
    <property type="entry name" value="IPT"/>
</dbReference>
<evidence type="ECO:0000313" key="14">
    <source>
        <dbReference type="EMBL" id="VVC75036.1"/>
    </source>
</evidence>
<evidence type="ECO:0000256" key="6">
    <source>
        <dbReference type="ARBA" id="ARBA00022741"/>
    </source>
</evidence>
<evidence type="ECO:0000256" key="5">
    <source>
        <dbReference type="ARBA" id="ARBA00022694"/>
    </source>
</evidence>
<feature type="site" description="Interaction with substrate tRNA" evidence="10">
    <location>
        <position position="106"/>
    </location>
</feature>
<feature type="region of interest" description="Interaction with substrate tRNA" evidence="10">
    <location>
        <begin position="40"/>
        <end position="43"/>
    </location>
</feature>
<dbReference type="AlphaFoldDB" id="A0A5E4PFC6"/>
<dbReference type="GO" id="GO:0006400">
    <property type="term" value="P:tRNA modification"/>
    <property type="evidence" value="ECO:0007669"/>
    <property type="project" value="TreeGrafter"/>
</dbReference>
<dbReference type="PANTHER" id="PTHR11088">
    <property type="entry name" value="TRNA DIMETHYLALLYLTRANSFERASE"/>
    <property type="match status" value="1"/>
</dbReference>
<feature type="site" description="Interaction with substrate tRNA" evidence="10">
    <location>
        <position position="128"/>
    </location>
</feature>
<dbReference type="NCBIfam" id="TIGR00174">
    <property type="entry name" value="miaA"/>
    <property type="match status" value="1"/>
</dbReference>
<keyword evidence="4 10" id="KW-0808">Transferase</keyword>
<dbReference type="InterPro" id="IPR027417">
    <property type="entry name" value="P-loop_NTPase"/>
</dbReference>
<name>A0A5E4PFC6_9COXI</name>
<comment type="similarity">
    <text evidence="3 10 13">Belongs to the IPP transferase family.</text>
</comment>
<keyword evidence="15" id="KW-1185">Reference proteome</keyword>
<evidence type="ECO:0000256" key="13">
    <source>
        <dbReference type="RuleBase" id="RU003785"/>
    </source>
</evidence>
<evidence type="ECO:0000256" key="2">
    <source>
        <dbReference type="ARBA" id="ARBA00003213"/>
    </source>
</evidence>
<feature type="region of interest" description="Interaction with substrate tRNA" evidence="10">
    <location>
        <begin position="164"/>
        <end position="168"/>
    </location>
</feature>
<evidence type="ECO:0000256" key="3">
    <source>
        <dbReference type="ARBA" id="ARBA00005842"/>
    </source>
</evidence>
<dbReference type="SUPFAM" id="SSF52540">
    <property type="entry name" value="P-loop containing nucleoside triphosphate hydrolases"/>
    <property type="match status" value="2"/>
</dbReference>
<dbReference type="OrthoDB" id="9776390at2"/>
<evidence type="ECO:0000256" key="7">
    <source>
        <dbReference type="ARBA" id="ARBA00022840"/>
    </source>
</evidence>
<sequence length="318" mass="36149">MSSDTVQKPVICLMGPTASGKTPLAIKLVQQFPCEIISVDSAMIYRGMDIGTAKPDKETLSAAPHRLIDILDPREAYSAGQFRRDALREIDDILAGNKIPLLVGGTMMYFRILLQGLAELPQADHALRHELQSRARQEGWEALHAYLSSVDPAAARRIHPSDSQRIQRALEVFLLTGKNLSSWLRDQTRPLSGYHVYQLALAPSDRLRLHERIALRFDQMLSSGLVEEVRRLFLRTDLSPDLPSMRSVGYRQIWEYLAGDVGYDDMREKAVAATRQLAKRQMTWLRSWNNLEWLDAESKEVFDQASRRLDKISLKNLP</sequence>
<organism evidence="14 15">
    <name type="scientific">Aquicella siphonis</name>
    <dbReference type="NCBI Taxonomy" id="254247"/>
    <lineage>
        <taxon>Bacteria</taxon>
        <taxon>Pseudomonadati</taxon>
        <taxon>Pseudomonadota</taxon>
        <taxon>Gammaproteobacteria</taxon>
        <taxon>Legionellales</taxon>
        <taxon>Coxiellaceae</taxon>
        <taxon>Aquicella</taxon>
    </lineage>
</organism>
<dbReference type="GO" id="GO:0005524">
    <property type="term" value="F:ATP binding"/>
    <property type="evidence" value="ECO:0007669"/>
    <property type="project" value="UniProtKB-UniRule"/>
</dbReference>
<evidence type="ECO:0000256" key="11">
    <source>
        <dbReference type="RuleBase" id="RU003783"/>
    </source>
</evidence>
<dbReference type="FunFam" id="1.10.20.140:FF:000001">
    <property type="entry name" value="tRNA dimethylallyltransferase"/>
    <property type="match status" value="1"/>
</dbReference>
<comment type="cofactor">
    <cofactor evidence="1 10">
        <name>Mg(2+)</name>
        <dbReference type="ChEBI" id="CHEBI:18420"/>
    </cofactor>
</comment>
<dbReference type="Gene3D" id="1.10.20.140">
    <property type="match status" value="1"/>
</dbReference>
<keyword evidence="6 10" id="KW-0547">Nucleotide-binding</keyword>
<dbReference type="Pfam" id="PF01715">
    <property type="entry name" value="IPPT"/>
    <property type="match status" value="1"/>
</dbReference>
<dbReference type="InterPro" id="IPR039657">
    <property type="entry name" value="Dimethylallyltransferase"/>
</dbReference>
<dbReference type="EMBL" id="LR699119">
    <property type="protein sequence ID" value="VVC75036.1"/>
    <property type="molecule type" value="Genomic_DNA"/>
</dbReference>
<comment type="function">
    <text evidence="2 10 12">Catalyzes the transfer of a dimethylallyl group onto the adenine at position 37 in tRNAs that read codons beginning with uridine, leading to the formation of N6-(dimethylallyl)adenosine (i(6)A).</text>
</comment>
<keyword evidence="8 10" id="KW-0460">Magnesium</keyword>
<keyword evidence="5 10" id="KW-0819">tRNA processing</keyword>
<feature type="binding site" evidence="10">
    <location>
        <begin position="17"/>
        <end position="22"/>
    </location>
    <ligand>
        <name>substrate</name>
    </ligand>
</feature>
<dbReference type="GO" id="GO:0052381">
    <property type="term" value="F:tRNA dimethylallyltransferase activity"/>
    <property type="evidence" value="ECO:0007669"/>
    <property type="project" value="UniProtKB-UniRule"/>
</dbReference>
<dbReference type="Gene3D" id="3.40.50.300">
    <property type="entry name" value="P-loop containing nucleotide triphosphate hydrolases"/>
    <property type="match status" value="1"/>
</dbReference>
<evidence type="ECO:0000256" key="8">
    <source>
        <dbReference type="ARBA" id="ARBA00022842"/>
    </source>
</evidence>
<dbReference type="EC" id="2.5.1.75" evidence="10"/>
<evidence type="ECO:0000256" key="9">
    <source>
        <dbReference type="ARBA" id="ARBA00049563"/>
    </source>
</evidence>
<evidence type="ECO:0000256" key="12">
    <source>
        <dbReference type="RuleBase" id="RU003784"/>
    </source>
</evidence>
<gene>
    <name evidence="10 14" type="primary">miaA</name>
    <name evidence="14" type="ORF">AQUSIP_03110</name>
</gene>
<dbReference type="Proteomes" id="UP000324194">
    <property type="component" value="Chromosome 1"/>
</dbReference>
<dbReference type="PANTHER" id="PTHR11088:SF60">
    <property type="entry name" value="TRNA DIMETHYLALLYLTRANSFERASE"/>
    <property type="match status" value="1"/>
</dbReference>
<feature type="binding site" evidence="10">
    <location>
        <begin position="15"/>
        <end position="22"/>
    </location>
    <ligand>
        <name>ATP</name>
        <dbReference type="ChEBI" id="CHEBI:30616"/>
    </ligand>
</feature>
<evidence type="ECO:0000256" key="4">
    <source>
        <dbReference type="ARBA" id="ARBA00022679"/>
    </source>
</evidence>
<proteinExistence type="inferred from homology"/>
<evidence type="ECO:0000256" key="1">
    <source>
        <dbReference type="ARBA" id="ARBA00001946"/>
    </source>
</evidence>
<evidence type="ECO:0000313" key="15">
    <source>
        <dbReference type="Proteomes" id="UP000324194"/>
    </source>
</evidence>
<dbReference type="KEGG" id="asip:AQUSIP_03110"/>
<keyword evidence="7 10" id="KW-0067">ATP-binding</keyword>
<dbReference type="HAMAP" id="MF_00185">
    <property type="entry name" value="IPP_trans"/>
    <property type="match status" value="1"/>
</dbReference>
<accession>A0A5E4PFC6</accession>
<comment type="catalytic activity">
    <reaction evidence="9 10 11">
        <text>adenosine(37) in tRNA + dimethylallyl diphosphate = N(6)-dimethylallyladenosine(37) in tRNA + diphosphate</text>
        <dbReference type="Rhea" id="RHEA:26482"/>
        <dbReference type="Rhea" id="RHEA-COMP:10162"/>
        <dbReference type="Rhea" id="RHEA-COMP:10375"/>
        <dbReference type="ChEBI" id="CHEBI:33019"/>
        <dbReference type="ChEBI" id="CHEBI:57623"/>
        <dbReference type="ChEBI" id="CHEBI:74411"/>
        <dbReference type="ChEBI" id="CHEBI:74415"/>
        <dbReference type="EC" id="2.5.1.75"/>
    </reaction>
</comment>
<comment type="caution">
    <text evidence="10">Lacks conserved residue(s) required for the propagation of feature annotation.</text>
</comment>
<reference evidence="14 15" key="1">
    <citation type="submission" date="2019-08" db="EMBL/GenBank/DDBJ databases">
        <authorList>
            <person name="Guy L."/>
        </authorList>
    </citation>
    <scope>NUCLEOTIDE SEQUENCE [LARGE SCALE GENOMIC DNA]</scope>
    <source>
        <strain evidence="14 15">SGT-108</strain>
    </source>
</reference>
<protein>
    <recommendedName>
        <fullName evidence="10">tRNA dimethylallyltransferase</fullName>
        <ecNumber evidence="10">2.5.1.75</ecNumber>
    </recommendedName>
    <alternativeName>
        <fullName evidence="10">Dimethylallyl diphosphate:tRNA dimethylallyltransferase</fullName>
        <shortName evidence="10">DMAPP:tRNA dimethylallyltransferase</shortName>
        <shortName evidence="10">DMATase</shortName>
    </alternativeName>
    <alternativeName>
        <fullName evidence="10">Isopentenyl-diphosphate:tRNA isopentenyltransferase</fullName>
        <shortName evidence="10">IPP transferase</shortName>
        <shortName evidence="10">IPPT</shortName>
        <shortName evidence="10">IPTase</shortName>
    </alternativeName>
</protein>
<evidence type="ECO:0000256" key="10">
    <source>
        <dbReference type="HAMAP-Rule" id="MF_00185"/>
    </source>
</evidence>